<sequence length="298" mass="30819">MISSVFAVLAAVLIALPALRPRKVEAAVGRWSQRFGLGITADVRPFLLRRRRATWIGYAAGVAVGIELSTLLRLVVPPAAPALLQGFVVQGGALLVGGLGLLAGGWLAASLTPPAGPRVARERAVAVADYVEPFERRLVPAAAVVATVSGLLPLLLGAPRERAATALAAGLSALLVAAVAEAVAVLVTTRPQRAGTAAQLAWADALRADVARTVLGAGALLAVGTIVVSAPVVIAAVDRRADESADQLLIAYGVLALLAVLSVRAMRQGSARYFLRRLWPATAAELARNERVGTEVER</sequence>
<protein>
    <submittedName>
        <fullName evidence="2">Uncharacterized protein</fullName>
    </submittedName>
</protein>
<keyword evidence="1" id="KW-0812">Transmembrane</keyword>
<accession>A0A3A1TZ38</accession>
<feature type="transmembrane region" description="Helical" evidence="1">
    <location>
        <begin position="163"/>
        <end position="187"/>
    </location>
</feature>
<dbReference type="RefSeq" id="WP_119482255.1">
    <property type="nucleotide sequence ID" value="NZ_QXTG01000002.1"/>
</dbReference>
<organism evidence="2 3">
    <name type="scientific">Amnibacterium setariae</name>
    <dbReference type="NCBI Taxonomy" id="2306585"/>
    <lineage>
        <taxon>Bacteria</taxon>
        <taxon>Bacillati</taxon>
        <taxon>Actinomycetota</taxon>
        <taxon>Actinomycetes</taxon>
        <taxon>Micrococcales</taxon>
        <taxon>Microbacteriaceae</taxon>
        <taxon>Amnibacterium</taxon>
    </lineage>
</organism>
<proteinExistence type="predicted"/>
<reference evidence="3" key="1">
    <citation type="submission" date="2018-09" db="EMBL/GenBank/DDBJ databases">
        <authorList>
            <person name="Kim I."/>
        </authorList>
    </citation>
    <scope>NUCLEOTIDE SEQUENCE [LARGE SCALE GENOMIC DNA]</scope>
    <source>
        <strain evidence="3">DD4a</strain>
    </source>
</reference>
<comment type="caution">
    <text evidence="2">The sequence shown here is derived from an EMBL/GenBank/DDBJ whole genome shotgun (WGS) entry which is preliminary data.</text>
</comment>
<dbReference type="Proteomes" id="UP000265742">
    <property type="component" value="Unassembled WGS sequence"/>
</dbReference>
<evidence type="ECO:0000256" key="1">
    <source>
        <dbReference type="SAM" id="Phobius"/>
    </source>
</evidence>
<feature type="transmembrane region" description="Helical" evidence="1">
    <location>
        <begin position="55"/>
        <end position="75"/>
    </location>
</feature>
<feature type="transmembrane region" description="Helical" evidence="1">
    <location>
        <begin position="249"/>
        <end position="266"/>
    </location>
</feature>
<evidence type="ECO:0000313" key="2">
    <source>
        <dbReference type="EMBL" id="RIX27945.1"/>
    </source>
</evidence>
<keyword evidence="1" id="KW-0472">Membrane</keyword>
<feature type="transmembrane region" description="Helical" evidence="1">
    <location>
        <begin position="87"/>
        <end position="109"/>
    </location>
</feature>
<dbReference type="AlphaFoldDB" id="A0A3A1TZ38"/>
<feature type="transmembrane region" description="Helical" evidence="1">
    <location>
        <begin position="138"/>
        <end position="156"/>
    </location>
</feature>
<keyword evidence="1" id="KW-1133">Transmembrane helix</keyword>
<evidence type="ECO:0000313" key="3">
    <source>
        <dbReference type="Proteomes" id="UP000265742"/>
    </source>
</evidence>
<feature type="transmembrane region" description="Helical" evidence="1">
    <location>
        <begin position="214"/>
        <end position="237"/>
    </location>
</feature>
<dbReference type="EMBL" id="QXTG01000002">
    <property type="protein sequence ID" value="RIX27945.1"/>
    <property type="molecule type" value="Genomic_DNA"/>
</dbReference>
<keyword evidence="3" id="KW-1185">Reference proteome</keyword>
<name>A0A3A1TZ38_9MICO</name>
<gene>
    <name evidence="2" type="ORF">D1781_10520</name>
</gene>